<dbReference type="EMBL" id="JAKEVZ010000001">
    <property type="protein sequence ID" value="MCF1749682.1"/>
    <property type="molecule type" value="Genomic_DNA"/>
</dbReference>
<dbReference type="PANTHER" id="PTHR37302:SF3">
    <property type="entry name" value="DAMAGE-INDUCIBLE PROTEIN DINB"/>
    <property type="match status" value="1"/>
</dbReference>
<accession>A0ABS9BQB3</accession>
<dbReference type="RefSeq" id="WP_008629634.1">
    <property type="nucleotide sequence ID" value="NZ_JAKEVZ010000001.1"/>
</dbReference>
<reference evidence="3 4" key="1">
    <citation type="submission" date="2022-01" db="EMBL/GenBank/DDBJ databases">
        <title>Mariniradius saccharolyticus sp. nov., isolated from sediment of a river.</title>
        <authorList>
            <person name="Liu H."/>
        </authorList>
    </citation>
    <scope>NUCLEOTIDE SEQUENCE [LARGE SCALE GENOMIC DNA]</scope>
    <source>
        <strain evidence="3 4">RY-2</strain>
    </source>
</reference>
<evidence type="ECO:0000313" key="3">
    <source>
        <dbReference type="EMBL" id="MCF1749682.1"/>
    </source>
</evidence>
<dbReference type="InterPro" id="IPR034660">
    <property type="entry name" value="DinB/YfiT-like"/>
</dbReference>
<dbReference type="Pfam" id="PF05163">
    <property type="entry name" value="DinB"/>
    <property type="match status" value="1"/>
</dbReference>
<keyword evidence="4" id="KW-1185">Reference proteome</keyword>
<evidence type="ECO:0000313" key="4">
    <source>
        <dbReference type="Proteomes" id="UP001201449"/>
    </source>
</evidence>
<proteinExistence type="inferred from homology"/>
<comment type="caution">
    <text evidence="3">The sequence shown here is derived from an EMBL/GenBank/DDBJ whole genome shotgun (WGS) entry which is preliminary data.</text>
</comment>
<dbReference type="InterPro" id="IPR007837">
    <property type="entry name" value="DinB"/>
</dbReference>
<gene>
    <name evidence="3" type="ORF">L0U89_01260</name>
</gene>
<keyword evidence="2" id="KW-0479">Metal-binding</keyword>
<name>A0ABS9BQB3_9BACT</name>
<dbReference type="SUPFAM" id="SSF109854">
    <property type="entry name" value="DinB/YfiT-like putative metalloenzymes"/>
    <property type="match status" value="1"/>
</dbReference>
<organism evidence="3 4">
    <name type="scientific">Mariniradius sediminis</name>
    <dbReference type="NCBI Taxonomy" id="2909237"/>
    <lineage>
        <taxon>Bacteria</taxon>
        <taxon>Pseudomonadati</taxon>
        <taxon>Bacteroidota</taxon>
        <taxon>Cytophagia</taxon>
        <taxon>Cytophagales</taxon>
        <taxon>Cyclobacteriaceae</taxon>
        <taxon>Mariniradius</taxon>
    </lineage>
</organism>
<evidence type="ECO:0000256" key="1">
    <source>
        <dbReference type="ARBA" id="ARBA00008635"/>
    </source>
</evidence>
<dbReference type="Gene3D" id="1.20.120.450">
    <property type="entry name" value="dinb family like domain"/>
    <property type="match status" value="1"/>
</dbReference>
<comment type="similarity">
    <text evidence="1">Belongs to the DinB family.</text>
</comment>
<dbReference type="PANTHER" id="PTHR37302">
    <property type="entry name" value="SLR1116 PROTEIN"/>
    <property type="match status" value="1"/>
</dbReference>
<sequence>MKIKLFDLLEYNQHANQLTIDLLVENALISPPKANELFSHIINAHHVWNARIHGKRNFFSIWQKHSPEVFEEMNDENYLVSKKILETIELDRIITYKNTSGEQFENSLSDILFHIINHSTYHRGQIMLKMREVNIEVPYTDYIIYKRKNAKT</sequence>
<protein>
    <submittedName>
        <fullName evidence="3">DinB family protein</fullName>
    </submittedName>
</protein>
<evidence type="ECO:0000256" key="2">
    <source>
        <dbReference type="ARBA" id="ARBA00022723"/>
    </source>
</evidence>
<dbReference type="Proteomes" id="UP001201449">
    <property type="component" value="Unassembled WGS sequence"/>
</dbReference>